<dbReference type="eggNOG" id="COG1715">
    <property type="taxonomic scope" value="Bacteria"/>
</dbReference>
<evidence type="ECO:0000313" key="2">
    <source>
        <dbReference type="EMBL" id="AFZ67419.1"/>
    </source>
</evidence>
<evidence type="ECO:0000313" key="3">
    <source>
        <dbReference type="Proteomes" id="UP000010467"/>
    </source>
</evidence>
<dbReference type="SUPFAM" id="SSF52980">
    <property type="entry name" value="Restriction endonuclease-like"/>
    <property type="match status" value="1"/>
</dbReference>
<feature type="domain" description="Restriction endonuclease type IV Mrr" evidence="1">
    <location>
        <begin position="240"/>
        <end position="356"/>
    </location>
</feature>
<keyword evidence="2" id="KW-0540">Nuclease</keyword>
<protein>
    <submittedName>
        <fullName evidence="2">Restriction endonuclease</fullName>
    </submittedName>
</protein>
<dbReference type="REBASE" id="57693">
    <property type="entry name" value="Dpe19664MrrP"/>
</dbReference>
<dbReference type="GO" id="GO:0009307">
    <property type="term" value="P:DNA restriction-modification system"/>
    <property type="evidence" value="ECO:0007669"/>
    <property type="project" value="InterPro"/>
</dbReference>
<dbReference type="PATRIC" id="fig|937777.3.peg.1919"/>
<dbReference type="KEGG" id="dpd:Deipe_1915"/>
<dbReference type="InterPro" id="IPR052906">
    <property type="entry name" value="Type_IV_Methyl-Rstrct_Enzyme"/>
</dbReference>
<dbReference type="Proteomes" id="UP000010467">
    <property type="component" value="Chromosome"/>
</dbReference>
<dbReference type="Gene3D" id="3.40.1350.10">
    <property type="match status" value="1"/>
</dbReference>
<reference evidence="3" key="1">
    <citation type="submission" date="2012-03" db="EMBL/GenBank/DDBJ databases">
        <title>Complete sequence of chromosome of Deinococcus peraridilitoris DSM 19664.</title>
        <authorList>
            <person name="Lucas S."/>
            <person name="Copeland A."/>
            <person name="Lapidus A."/>
            <person name="Glavina del Rio T."/>
            <person name="Dalin E."/>
            <person name="Tice H."/>
            <person name="Bruce D."/>
            <person name="Goodwin L."/>
            <person name="Pitluck S."/>
            <person name="Peters L."/>
            <person name="Mikhailova N."/>
            <person name="Lu M."/>
            <person name="Kyrpides N."/>
            <person name="Mavromatis K."/>
            <person name="Ivanova N."/>
            <person name="Brettin T."/>
            <person name="Detter J.C."/>
            <person name="Han C."/>
            <person name="Larimer F."/>
            <person name="Land M."/>
            <person name="Hauser L."/>
            <person name="Markowitz V."/>
            <person name="Cheng J.-F."/>
            <person name="Hugenholtz P."/>
            <person name="Woyke T."/>
            <person name="Wu D."/>
            <person name="Pukall R."/>
            <person name="Steenblock K."/>
            <person name="Brambilla E."/>
            <person name="Klenk H.-P."/>
            <person name="Eisen J.A."/>
        </authorList>
    </citation>
    <scope>NUCLEOTIDE SEQUENCE [LARGE SCALE GENOMIC DNA]</scope>
    <source>
        <strain evidence="3">DSM 19664 / LMG 22246 / CIP 109416 / KR-200</strain>
    </source>
</reference>
<dbReference type="AlphaFoldDB" id="L0A1T8"/>
<organism evidence="2 3">
    <name type="scientific">Deinococcus peraridilitoris (strain DSM 19664 / LMG 22246 / CIP 109416 / KR-200)</name>
    <dbReference type="NCBI Taxonomy" id="937777"/>
    <lineage>
        <taxon>Bacteria</taxon>
        <taxon>Thermotogati</taxon>
        <taxon>Deinococcota</taxon>
        <taxon>Deinococci</taxon>
        <taxon>Deinococcales</taxon>
        <taxon>Deinococcaceae</taxon>
        <taxon>Deinococcus</taxon>
    </lineage>
</organism>
<dbReference type="PANTHER" id="PTHR30015:SF7">
    <property type="entry name" value="TYPE IV METHYL-DIRECTED RESTRICTION ENZYME ECOKMRR"/>
    <property type="match status" value="1"/>
</dbReference>
<sequence>MSGSNKARTTGFPAYSAASVLYRWLEGKPVDDFRVMREAIRQQMGTNGNQVNWTQPDEWIPARLEGTARELALRLWNDSGKELNPKNVSGPMRLASNYALLAEAGGRYQLTGRGSAFVEQDPVVLREIDQEEGVTQLLVILAGFTSVQRKDLLPLWEAFLQEQSNIRSPATVASKLYDRLVNVVERGLVERQGWKYSLTKEGQAYLGRTVPQEVRRRQAVDEVVKAANLEQRELLRRQLASINPYRFELLVGQLLTAMDYLDVMVTQQSGDKGVDVVATAKFGITSVREIVQVKRVAGSIGRPVVDQLRGGLHYFQAIKGTIITLGTFSAGAKTAALAPNVAPITLIDGETLLDLLFEHGVGVGRREVVLYEVDEHFLLNTDQDDSEELSA</sequence>
<dbReference type="EMBL" id="CP003382">
    <property type="protein sequence ID" value="AFZ67419.1"/>
    <property type="molecule type" value="Genomic_DNA"/>
</dbReference>
<dbReference type="RefSeq" id="WP_015235724.1">
    <property type="nucleotide sequence ID" value="NC_019793.1"/>
</dbReference>
<dbReference type="InterPro" id="IPR011335">
    <property type="entry name" value="Restrct_endonuc-II-like"/>
</dbReference>
<gene>
    <name evidence="2" type="ordered locus">Deipe_1915</name>
</gene>
<keyword evidence="2" id="KW-0255">Endonuclease</keyword>
<dbReference type="STRING" id="937777.Deipe_1915"/>
<keyword evidence="2" id="KW-0378">Hydrolase</keyword>
<name>L0A1T8_DEIPD</name>
<dbReference type="HOGENOM" id="CLU_043128_0_0_0"/>
<dbReference type="GO" id="GO:0015666">
    <property type="term" value="F:restriction endodeoxyribonuclease activity"/>
    <property type="evidence" value="ECO:0007669"/>
    <property type="project" value="TreeGrafter"/>
</dbReference>
<dbReference type="Pfam" id="PF04471">
    <property type="entry name" value="Mrr_cat"/>
    <property type="match status" value="1"/>
</dbReference>
<dbReference type="GO" id="GO:0003677">
    <property type="term" value="F:DNA binding"/>
    <property type="evidence" value="ECO:0007669"/>
    <property type="project" value="InterPro"/>
</dbReference>
<evidence type="ECO:0000259" key="1">
    <source>
        <dbReference type="Pfam" id="PF04471"/>
    </source>
</evidence>
<dbReference type="PANTHER" id="PTHR30015">
    <property type="entry name" value="MRR RESTRICTION SYSTEM PROTEIN"/>
    <property type="match status" value="1"/>
</dbReference>
<dbReference type="InterPro" id="IPR011856">
    <property type="entry name" value="tRNA_endonuc-like_dom_sf"/>
</dbReference>
<keyword evidence="3" id="KW-1185">Reference proteome</keyword>
<dbReference type="InterPro" id="IPR007560">
    <property type="entry name" value="Restrct_endonuc_IV_Mrr"/>
</dbReference>
<dbReference type="OrthoDB" id="9803736at2"/>
<proteinExistence type="predicted"/>
<accession>L0A1T8</accession>